<reference evidence="1 3" key="1">
    <citation type="journal article" date="2018" name="BMC Genomics">
        <title>Comparative genomics of the wheat fungal pathogen Pyrenophora tritici-repentis reveals chromosomal variations and genome plasticity.</title>
        <authorList>
            <person name="Moolhuijzen P."/>
            <person name="See P.T."/>
            <person name="Hane J.K."/>
            <person name="Shi G."/>
            <person name="Liu Z."/>
            <person name="Oliver R.P."/>
            <person name="Moffat C.S."/>
        </authorList>
    </citation>
    <scope>NUCLEOTIDE SEQUENCE [LARGE SCALE GENOMIC DNA]</scope>
    <source>
        <strain evidence="1">M4</strain>
    </source>
</reference>
<comment type="caution">
    <text evidence="1">The sequence shown here is derived from an EMBL/GenBank/DDBJ whole genome shotgun (WGS) entry which is preliminary data.</text>
</comment>
<dbReference type="OrthoDB" id="3695605at2759"/>
<evidence type="ECO:0000313" key="2">
    <source>
        <dbReference type="EMBL" id="KAI1520842.1"/>
    </source>
</evidence>
<evidence type="ECO:0000313" key="1">
    <source>
        <dbReference type="EMBL" id="KAF7577072.1"/>
    </source>
</evidence>
<keyword evidence="4" id="KW-1185">Reference proteome</keyword>
<dbReference type="Proteomes" id="UP000245464">
    <property type="component" value="Chromosome 1"/>
</dbReference>
<gene>
    <name evidence="2" type="ORF">Ptr86124_001210</name>
    <name evidence="1" type="ORF">PtrM4_013120</name>
</gene>
<dbReference type="Proteomes" id="UP000249757">
    <property type="component" value="Unassembled WGS sequence"/>
</dbReference>
<protein>
    <submittedName>
        <fullName evidence="1">RP1-2 domain containing protein</fullName>
    </submittedName>
</protein>
<name>A0A2W1CUV6_9PLEO</name>
<dbReference type="OMA" id="YRWEDIS"/>
<reference evidence="2" key="2">
    <citation type="submission" date="2021-05" db="EMBL/GenBank/DDBJ databases">
        <authorList>
            <person name="Moolhuijzen P.M."/>
            <person name="Moffat C.S."/>
        </authorList>
    </citation>
    <scope>NUCLEOTIDE SEQUENCE</scope>
    <source>
        <strain evidence="2">86-124</strain>
    </source>
</reference>
<evidence type="ECO:0000313" key="3">
    <source>
        <dbReference type="Proteomes" id="UP000245464"/>
    </source>
</evidence>
<organism evidence="1 3">
    <name type="scientific">Pyrenophora tritici-repentis</name>
    <dbReference type="NCBI Taxonomy" id="45151"/>
    <lineage>
        <taxon>Eukaryota</taxon>
        <taxon>Fungi</taxon>
        <taxon>Dikarya</taxon>
        <taxon>Ascomycota</taxon>
        <taxon>Pezizomycotina</taxon>
        <taxon>Dothideomycetes</taxon>
        <taxon>Pleosporomycetidae</taxon>
        <taxon>Pleosporales</taxon>
        <taxon>Pleosporineae</taxon>
        <taxon>Pleosporaceae</taxon>
        <taxon>Pyrenophora</taxon>
    </lineage>
</organism>
<accession>A0A2W1CUV6</accession>
<proteinExistence type="predicted"/>
<dbReference type="AlphaFoldDB" id="A0A2W1CUV6"/>
<evidence type="ECO:0000313" key="4">
    <source>
        <dbReference type="Proteomes" id="UP000249757"/>
    </source>
</evidence>
<sequence length="192" mass="21615">MTDPYRVGDPPYQSQYEAFGKLFDKGDIEKCIADAKYNLSNNTLPPYYIVRNCILIACALDDWQDDDVYRLTAEQAYLTSLDEARRKKDSLSLEALQDLREELDQLNEFRSEDIAAIVSAYIGDGVMDVDTNTDDEEMDYDDSDDAAKFEEQEAAASAENKDELAENTSLPIRAASENAIADPSNPRLPYLL</sequence>
<reference evidence="2" key="3">
    <citation type="journal article" date="2022" name="bioRxiv">
        <title>A global pangenome for the wheat fungal pathogen Pyrenophora tritici-repentis and prediction of effector protein structural homology.</title>
        <authorList>
            <person name="Moolhuijzen P."/>
            <person name="See P.T."/>
            <person name="Shi G."/>
            <person name="Powell H.R."/>
            <person name="Cockram J."/>
            <person name="Jorgensen L.N."/>
            <person name="Benslimane H."/>
            <person name="Strelkov S.E."/>
            <person name="Turner J."/>
            <person name="Liu Z."/>
            <person name="Moffat C.S."/>
        </authorList>
    </citation>
    <scope>NUCLEOTIDE SEQUENCE</scope>
    <source>
        <strain evidence="2">86-124</strain>
    </source>
</reference>
<dbReference type="EMBL" id="NRDI02000001">
    <property type="protein sequence ID" value="KAI1520842.1"/>
    <property type="molecule type" value="Genomic_DNA"/>
</dbReference>
<reference evidence="4" key="4">
    <citation type="journal article" date="2022" name="Microb. Genom.">
        <title>A global pangenome for the wheat fungal pathogen Pyrenophora tritici-repentis and prediction of effector protein structural homology.</title>
        <authorList>
            <person name="Moolhuijzen P.M."/>
            <person name="See P.T."/>
            <person name="Shi G."/>
            <person name="Powell H.R."/>
            <person name="Cockram J."/>
            <person name="Jorgensen L.N."/>
            <person name="Benslimane H."/>
            <person name="Strelkov S.E."/>
            <person name="Turner J."/>
            <person name="Liu Z."/>
            <person name="Moffat C.S."/>
        </authorList>
    </citation>
    <scope>NUCLEOTIDE SEQUENCE [LARGE SCALE GENOMIC DNA]</scope>
</reference>
<dbReference type="EMBL" id="NQIK02000001">
    <property type="protein sequence ID" value="KAF7577072.1"/>
    <property type="molecule type" value="Genomic_DNA"/>
</dbReference>